<protein>
    <recommendedName>
        <fullName evidence="4">DUF2934 domain-containing protein</fullName>
    </recommendedName>
</protein>
<sequence>MNRKEFQALDQRVEDRARGLWAAAGSPAGGHARFSDQARELVAMAEVDVPTLDVAHSAMPVVEEAALQSNLGEFPTLRDQGDEMTFPDAAPEDDPYADDDIRLSDGDASETGGVLPQEDFPELDLPDVSTADADIASSALNAADDPQNDDLNDDGVPDVNDPDET</sequence>
<evidence type="ECO:0000313" key="3">
    <source>
        <dbReference type="Proteomes" id="UP001595547"/>
    </source>
</evidence>
<dbReference type="Proteomes" id="UP001595547">
    <property type="component" value="Unassembled WGS sequence"/>
</dbReference>
<accession>A0ABV7IVG3</accession>
<name>A0ABV7IVG3_9RHOB</name>
<evidence type="ECO:0000313" key="2">
    <source>
        <dbReference type="EMBL" id="MFC3179366.1"/>
    </source>
</evidence>
<dbReference type="RefSeq" id="WP_380071015.1">
    <property type="nucleotide sequence ID" value="NZ_JBHRTO010000001.1"/>
</dbReference>
<organism evidence="2 3">
    <name type="scientific">Cypionkella sinensis</name>
    <dbReference type="NCBI Taxonomy" id="1756043"/>
    <lineage>
        <taxon>Bacteria</taxon>
        <taxon>Pseudomonadati</taxon>
        <taxon>Pseudomonadota</taxon>
        <taxon>Alphaproteobacteria</taxon>
        <taxon>Rhodobacterales</taxon>
        <taxon>Paracoccaceae</taxon>
        <taxon>Cypionkella</taxon>
    </lineage>
</organism>
<comment type="caution">
    <text evidence="2">The sequence shown here is derived from an EMBL/GenBank/DDBJ whole genome shotgun (WGS) entry which is preliminary data.</text>
</comment>
<gene>
    <name evidence="2" type="ORF">ACFOGH_00045</name>
</gene>
<dbReference type="EMBL" id="JBHRTO010000001">
    <property type="protein sequence ID" value="MFC3179366.1"/>
    <property type="molecule type" value="Genomic_DNA"/>
</dbReference>
<feature type="compositionally biased region" description="Acidic residues" evidence="1">
    <location>
        <begin position="146"/>
        <end position="165"/>
    </location>
</feature>
<reference evidence="3" key="1">
    <citation type="journal article" date="2019" name="Int. J. Syst. Evol. Microbiol.">
        <title>The Global Catalogue of Microorganisms (GCM) 10K type strain sequencing project: providing services to taxonomists for standard genome sequencing and annotation.</title>
        <authorList>
            <consortium name="The Broad Institute Genomics Platform"/>
            <consortium name="The Broad Institute Genome Sequencing Center for Infectious Disease"/>
            <person name="Wu L."/>
            <person name="Ma J."/>
        </authorList>
    </citation>
    <scope>NUCLEOTIDE SEQUENCE [LARGE SCALE GENOMIC DNA]</scope>
    <source>
        <strain evidence="3">KCTC 52039</strain>
    </source>
</reference>
<evidence type="ECO:0008006" key="4">
    <source>
        <dbReference type="Google" id="ProtNLM"/>
    </source>
</evidence>
<feature type="region of interest" description="Disordered" evidence="1">
    <location>
        <begin position="72"/>
        <end position="165"/>
    </location>
</feature>
<proteinExistence type="predicted"/>
<evidence type="ECO:0000256" key="1">
    <source>
        <dbReference type="SAM" id="MobiDB-lite"/>
    </source>
</evidence>
<keyword evidence="3" id="KW-1185">Reference proteome</keyword>